<comment type="caution">
    <text evidence="2">The sequence shown here is derived from an EMBL/GenBank/DDBJ whole genome shotgun (WGS) entry which is preliminary data.</text>
</comment>
<reference evidence="2 3" key="1">
    <citation type="submission" date="2016-10" db="EMBL/GenBank/DDBJ databases">
        <title>Rodentibacter gen. nov. and new species.</title>
        <authorList>
            <person name="Christensen H."/>
        </authorList>
    </citation>
    <scope>NUCLEOTIDE SEQUENCE [LARGE SCALE GENOMIC DNA]</scope>
    <source>
        <strain evidence="2 3">Ppn418</strain>
    </source>
</reference>
<dbReference type="EMBL" id="MLHG01000020">
    <property type="protein sequence ID" value="OOF40525.1"/>
    <property type="molecule type" value="Genomic_DNA"/>
</dbReference>
<dbReference type="RefSeq" id="WP_077493587.1">
    <property type="nucleotide sequence ID" value="NZ_MLHG01000020.1"/>
</dbReference>
<name>A0A1V3IHB2_9PAST</name>
<evidence type="ECO:0000313" key="2">
    <source>
        <dbReference type="EMBL" id="OOF40525.1"/>
    </source>
</evidence>
<evidence type="ECO:0000259" key="1">
    <source>
        <dbReference type="Pfam" id="PF13723"/>
    </source>
</evidence>
<accession>A0A1V3IHB2</accession>
<dbReference type="SUPFAM" id="SSF53901">
    <property type="entry name" value="Thiolase-like"/>
    <property type="match status" value="1"/>
</dbReference>
<dbReference type="InterPro" id="IPR016039">
    <property type="entry name" value="Thiolase-like"/>
</dbReference>
<dbReference type="STRING" id="1908257.BKK47_03745"/>
<dbReference type="AlphaFoldDB" id="A0A1V3IHB2"/>
<proteinExistence type="predicted"/>
<feature type="domain" description="Beta-ketoacyl synthase-like N-terminal" evidence="1">
    <location>
        <begin position="39"/>
        <end position="241"/>
    </location>
</feature>
<dbReference type="GO" id="GO:0016746">
    <property type="term" value="F:acyltransferase activity"/>
    <property type="evidence" value="ECO:0007669"/>
    <property type="project" value="InterPro"/>
</dbReference>
<dbReference type="Pfam" id="PF13723">
    <property type="entry name" value="Ketoacyl-synt_2"/>
    <property type="match status" value="1"/>
</dbReference>
<dbReference type="Proteomes" id="UP000189426">
    <property type="component" value="Unassembled WGS sequence"/>
</dbReference>
<keyword evidence="3" id="KW-1185">Reference proteome</keyword>
<organism evidence="2 3">
    <name type="scientific">Rodentibacter mrazii</name>
    <dbReference type="NCBI Taxonomy" id="1908257"/>
    <lineage>
        <taxon>Bacteria</taxon>
        <taxon>Pseudomonadati</taxon>
        <taxon>Pseudomonadota</taxon>
        <taxon>Gammaproteobacteria</taxon>
        <taxon>Pasteurellales</taxon>
        <taxon>Pasteurellaceae</taxon>
        <taxon>Rodentibacter</taxon>
    </lineage>
</organism>
<protein>
    <recommendedName>
        <fullName evidence="1">Beta-ketoacyl synthase-like N-terminal domain-containing protein</fullName>
    </recommendedName>
</protein>
<gene>
    <name evidence="2" type="ORF">BKK47_03745</name>
</gene>
<sequence length="244" mass="27456">MPICHFSFNIKNWAIVCNKKLEVDDWKKGEIFWLKNAVNFEEVSPKLAFLPPLKRRRLSPFARLFFESAWELLGENKNIPVVYASSNGEINRNFDLWHSLLTEGDVSPTSFSLSVHNALVGQWSELGGVKAEITALAAKQDNLEIALLEAYLLLNEGINQVLVVVAESPLVDSYNASPVYRQPFSYALSLLVERGDDYSLALDEGVGNSSGSDNALIWVKNQYLGVKTWQTKSSTKGTWQWEKN</sequence>
<dbReference type="InterPro" id="IPR014030">
    <property type="entry name" value="Ketoacyl_synth_N"/>
</dbReference>
<evidence type="ECO:0000313" key="3">
    <source>
        <dbReference type="Proteomes" id="UP000189426"/>
    </source>
</evidence>